<comment type="subcellular location">
    <subcellularLocation>
        <location evidence="1">Secreted</location>
        <location evidence="1">Extracellular space</location>
    </subcellularLocation>
</comment>
<evidence type="ECO:0008006" key="8">
    <source>
        <dbReference type="Google" id="ProtNLM"/>
    </source>
</evidence>
<keyword evidence="3 5" id="KW-0732">Signal</keyword>
<feature type="signal peptide" evidence="5">
    <location>
        <begin position="1"/>
        <end position="21"/>
    </location>
</feature>
<name>V4TDF6_CITCL</name>
<dbReference type="Gramene" id="ESR47671">
    <property type="protein sequence ID" value="ESR47671"/>
    <property type="gene ID" value="CICLE_v10003011mg"/>
</dbReference>
<dbReference type="OMA" id="TTHQHYW"/>
<evidence type="ECO:0000256" key="3">
    <source>
        <dbReference type="ARBA" id="ARBA00022729"/>
    </source>
</evidence>
<dbReference type="InterPro" id="IPR039639">
    <property type="entry name" value="IDA-like"/>
</dbReference>
<keyword evidence="7" id="KW-1185">Reference proteome</keyword>
<dbReference type="Proteomes" id="UP000030687">
    <property type="component" value="Unassembled WGS sequence"/>
</dbReference>
<keyword evidence="2" id="KW-0964">Secreted</keyword>
<reference evidence="6 7" key="1">
    <citation type="submission" date="2013-10" db="EMBL/GenBank/DDBJ databases">
        <authorList>
            <consortium name="International Citrus Genome Consortium"/>
            <person name="Jenkins J."/>
            <person name="Schmutz J."/>
            <person name="Prochnik S."/>
            <person name="Rokhsar D."/>
            <person name="Gmitter F."/>
            <person name="Ollitrault P."/>
            <person name="Machado M."/>
            <person name="Talon M."/>
            <person name="Wincker P."/>
            <person name="Jaillon O."/>
            <person name="Morgante M."/>
        </authorList>
    </citation>
    <scope>NUCLEOTIDE SEQUENCE</scope>
    <source>
        <strain evidence="7">cv. Clemenules</strain>
    </source>
</reference>
<feature type="region of interest" description="Disordered" evidence="4">
    <location>
        <begin position="57"/>
        <end position="81"/>
    </location>
</feature>
<feature type="chain" id="PRO_5004728175" description="Protein IDA-LIKE 2" evidence="5">
    <location>
        <begin position="22"/>
        <end position="81"/>
    </location>
</feature>
<dbReference type="eggNOG" id="ENOG502SBZI">
    <property type="taxonomic scope" value="Eukaryota"/>
</dbReference>
<evidence type="ECO:0000313" key="6">
    <source>
        <dbReference type="EMBL" id="ESR47671.1"/>
    </source>
</evidence>
<evidence type="ECO:0000313" key="7">
    <source>
        <dbReference type="Proteomes" id="UP000030687"/>
    </source>
</evidence>
<gene>
    <name evidence="6" type="ORF">CICLE_v10003011mg</name>
</gene>
<dbReference type="GO" id="GO:0010227">
    <property type="term" value="P:floral organ abscission"/>
    <property type="evidence" value="ECO:0007669"/>
    <property type="project" value="InterPro"/>
</dbReference>
<evidence type="ECO:0000256" key="1">
    <source>
        <dbReference type="ARBA" id="ARBA00004239"/>
    </source>
</evidence>
<dbReference type="KEGG" id="cic:CICLE_v10003011mg"/>
<evidence type="ECO:0000256" key="4">
    <source>
        <dbReference type="SAM" id="MobiDB-lite"/>
    </source>
</evidence>
<proteinExistence type="predicted"/>
<dbReference type="GO" id="GO:0005576">
    <property type="term" value="C:extracellular region"/>
    <property type="evidence" value="ECO:0007669"/>
    <property type="project" value="UniProtKB-SubCell"/>
</dbReference>
<accession>V4TDF6</accession>
<dbReference type="PANTHER" id="PTHR33599:SF11">
    <property type="entry name" value="PROTEIN IDA-LIKE 5"/>
    <property type="match status" value="1"/>
</dbReference>
<evidence type="ECO:0000256" key="5">
    <source>
        <dbReference type="SAM" id="SignalP"/>
    </source>
</evidence>
<feature type="compositionally biased region" description="Polar residues" evidence="4">
    <location>
        <begin position="72"/>
        <end position="81"/>
    </location>
</feature>
<evidence type="ECO:0000256" key="2">
    <source>
        <dbReference type="ARBA" id="ARBA00022525"/>
    </source>
</evidence>
<dbReference type="AlphaFoldDB" id="V4TDF6"/>
<sequence>MGKKHLILLLWLLLLLMFSVGHTHCTRSYTQVFNMKQPRSHQQHYSPRTILGFLPKSFPIPPSGPSKEHNSIGLQSSQSSP</sequence>
<organism evidence="6 7">
    <name type="scientific">Citrus clementina</name>
    <name type="common">Clementine</name>
    <name type="synonym">Citrus deliciosa x Citrus sinensis</name>
    <dbReference type="NCBI Taxonomy" id="85681"/>
    <lineage>
        <taxon>Eukaryota</taxon>
        <taxon>Viridiplantae</taxon>
        <taxon>Streptophyta</taxon>
        <taxon>Embryophyta</taxon>
        <taxon>Tracheophyta</taxon>
        <taxon>Spermatophyta</taxon>
        <taxon>Magnoliopsida</taxon>
        <taxon>eudicotyledons</taxon>
        <taxon>Gunneridae</taxon>
        <taxon>Pentapetalae</taxon>
        <taxon>rosids</taxon>
        <taxon>malvids</taxon>
        <taxon>Sapindales</taxon>
        <taxon>Rutaceae</taxon>
        <taxon>Aurantioideae</taxon>
        <taxon>Citrus</taxon>
    </lineage>
</organism>
<dbReference type="EMBL" id="KI536799">
    <property type="protein sequence ID" value="ESR47671.1"/>
    <property type="molecule type" value="Genomic_DNA"/>
</dbReference>
<dbReference type="InParanoid" id="V4TDF6"/>
<dbReference type="PANTHER" id="PTHR33599">
    <property type="entry name" value="PROTEIN IDA-LIKE 5"/>
    <property type="match status" value="1"/>
</dbReference>
<protein>
    <recommendedName>
        <fullName evidence="8">Protein IDA-LIKE 2</fullName>
    </recommendedName>
</protein>